<dbReference type="Proteomes" id="UP000641137">
    <property type="component" value="Unassembled WGS sequence"/>
</dbReference>
<proteinExistence type="predicted"/>
<comment type="caution">
    <text evidence="1">The sequence shown here is derived from an EMBL/GenBank/DDBJ whole genome shotgun (WGS) entry which is preliminary data.</text>
</comment>
<keyword evidence="2" id="KW-1185">Reference proteome</keyword>
<protein>
    <submittedName>
        <fullName evidence="1">Uncharacterized protein</fullName>
    </submittedName>
</protein>
<sequence length="188" mass="21265">MTKSEKQEYLQTGEVDHVSPGRDDMRATEFLTRDLDYFRLENKYKDLFFKIRLKNSVDEKVLLPKNESLRFEFATYNEKPVVLHGNKIVQQLDFNNGWPSDDLNMPNTKFNSSSTIKYKSGKSLPETIAVNLHARKDGSQHVSEYLPSAVDQDGIDDGPAAQILFLFNDDTLTARIVSMTADGGLGVV</sequence>
<dbReference type="EMBL" id="BMZO01000003">
    <property type="protein sequence ID" value="GHC67716.1"/>
    <property type="molecule type" value="Genomic_DNA"/>
</dbReference>
<evidence type="ECO:0000313" key="2">
    <source>
        <dbReference type="Proteomes" id="UP000641137"/>
    </source>
</evidence>
<accession>A0A8J3GGX2</accession>
<dbReference type="RefSeq" id="WP_189488904.1">
    <property type="nucleotide sequence ID" value="NZ_BMZO01000003.1"/>
</dbReference>
<reference evidence="1" key="2">
    <citation type="submission" date="2020-09" db="EMBL/GenBank/DDBJ databases">
        <authorList>
            <person name="Sun Q."/>
            <person name="Kim S."/>
        </authorList>
    </citation>
    <scope>NUCLEOTIDE SEQUENCE</scope>
    <source>
        <strain evidence="1">KCTC 42097</strain>
    </source>
</reference>
<dbReference type="AlphaFoldDB" id="A0A8J3GGX2"/>
<organism evidence="1 2">
    <name type="scientific">Limoniibacter endophyticus</name>
    <dbReference type="NCBI Taxonomy" id="1565040"/>
    <lineage>
        <taxon>Bacteria</taxon>
        <taxon>Pseudomonadati</taxon>
        <taxon>Pseudomonadota</taxon>
        <taxon>Alphaproteobacteria</taxon>
        <taxon>Hyphomicrobiales</taxon>
        <taxon>Bartonellaceae</taxon>
        <taxon>Limoniibacter</taxon>
    </lineage>
</organism>
<reference evidence="1" key="1">
    <citation type="journal article" date="2014" name="Int. J. Syst. Evol. Microbiol.">
        <title>Complete genome sequence of Corynebacterium casei LMG S-19264T (=DSM 44701T), isolated from a smear-ripened cheese.</title>
        <authorList>
            <consortium name="US DOE Joint Genome Institute (JGI-PGF)"/>
            <person name="Walter F."/>
            <person name="Albersmeier A."/>
            <person name="Kalinowski J."/>
            <person name="Ruckert C."/>
        </authorList>
    </citation>
    <scope>NUCLEOTIDE SEQUENCE</scope>
    <source>
        <strain evidence="1">KCTC 42097</strain>
    </source>
</reference>
<evidence type="ECO:0000313" key="1">
    <source>
        <dbReference type="EMBL" id="GHC67716.1"/>
    </source>
</evidence>
<gene>
    <name evidence="1" type="ORF">GCM10010136_12010</name>
</gene>
<name>A0A8J3GGX2_9HYPH</name>